<dbReference type="SMART" id="SM00487">
    <property type="entry name" value="DEXDc"/>
    <property type="match status" value="1"/>
</dbReference>
<proteinExistence type="predicted"/>
<dbReference type="InterPro" id="IPR014001">
    <property type="entry name" value="Helicase_ATP-bd"/>
</dbReference>
<gene>
    <name evidence="6" type="ORF">FC66_GL001222</name>
</gene>
<dbReference type="EMBL" id="AZDI01000005">
    <property type="protein sequence ID" value="KRK45763.1"/>
    <property type="molecule type" value="Genomic_DNA"/>
</dbReference>
<dbReference type="InterPro" id="IPR006935">
    <property type="entry name" value="Helicase/UvrB_N"/>
</dbReference>
<dbReference type="Pfam" id="PF00271">
    <property type="entry name" value="Helicase_C"/>
    <property type="match status" value="1"/>
</dbReference>
<organism evidence="6 7">
    <name type="scientific">Dellaglioa algida DSM 15638</name>
    <dbReference type="NCBI Taxonomy" id="1423719"/>
    <lineage>
        <taxon>Bacteria</taxon>
        <taxon>Bacillati</taxon>
        <taxon>Bacillota</taxon>
        <taxon>Bacilli</taxon>
        <taxon>Lactobacillales</taxon>
        <taxon>Lactobacillaceae</taxon>
        <taxon>Dellaglioa</taxon>
    </lineage>
</organism>
<dbReference type="GO" id="GO:0005524">
    <property type="term" value="F:ATP binding"/>
    <property type="evidence" value="ECO:0007669"/>
    <property type="project" value="UniProtKB-KW"/>
</dbReference>
<dbReference type="PANTHER" id="PTHR30580:SF1">
    <property type="entry name" value="COMF OPERON PROTEIN 1"/>
    <property type="match status" value="1"/>
</dbReference>
<dbReference type="PATRIC" id="fig|1423719.4.peg.1243"/>
<feature type="domain" description="Helicase ATP-binding" evidence="4">
    <location>
        <begin position="114"/>
        <end position="266"/>
    </location>
</feature>
<dbReference type="GO" id="GO:0003677">
    <property type="term" value="F:DNA binding"/>
    <property type="evidence" value="ECO:0007669"/>
    <property type="project" value="UniProtKB-KW"/>
</dbReference>
<dbReference type="GO" id="GO:0006302">
    <property type="term" value="P:double-strand break repair"/>
    <property type="evidence" value="ECO:0007669"/>
    <property type="project" value="TreeGrafter"/>
</dbReference>
<dbReference type="Proteomes" id="UP000051450">
    <property type="component" value="Unassembled WGS sequence"/>
</dbReference>
<protein>
    <submittedName>
        <fullName evidence="6">ATP-dependent DNA helicase translocase</fullName>
    </submittedName>
</protein>
<evidence type="ECO:0000256" key="3">
    <source>
        <dbReference type="ARBA" id="ARBA00023125"/>
    </source>
</evidence>
<keyword evidence="1" id="KW-0547">Nucleotide-binding</keyword>
<dbReference type="SUPFAM" id="SSF52540">
    <property type="entry name" value="P-loop containing nucleoside triphosphate hydrolases"/>
    <property type="match status" value="1"/>
</dbReference>
<evidence type="ECO:0000259" key="5">
    <source>
        <dbReference type="PROSITE" id="PS51194"/>
    </source>
</evidence>
<dbReference type="OrthoDB" id="2077914at2"/>
<feature type="domain" description="Helicase C-terminal" evidence="5">
    <location>
        <begin position="299"/>
        <end position="444"/>
    </location>
</feature>
<dbReference type="RefSeq" id="WP_057974278.1">
    <property type="nucleotide sequence ID" value="NZ_AZDI01000005.1"/>
</dbReference>
<evidence type="ECO:0000313" key="6">
    <source>
        <dbReference type="EMBL" id="KRK45763.1"/>
    </source>
</evidence>
<dbReference type="GO" id="GO:0006270">
    <property type="term" value="P:DNA replication initiation"/>
    <property type="evidence" value="ECO:0007669"/>
    <property type="project" value="TreeGrafter"/>
</dbReference>
<comment type="caution">
    <text evidence="6">The sequence shown here is derived from an EMBL/GenBank/DDBJ whole genome shotgun (WGS) entry which is preliminary data.</text>
</comment>
<dbReference type="InterPro" id="IPR001650">
    <property type="entry name" value="Helicase_C-like"/>
</dbReference>
<evidence type="ECO:0000256" key="1">
    <source>
        <dbReference type="ARBA" id="ARBA00022741"/>
    </source>
</evidence>
<dbReference type="GO" id="GO:0016787">
    <property type="term" value="F:hydrolase activity"/>
    <property type="evidence" value="ECO:0007669"/>
    <property type="project" value="InterPro"/>
</dbReference>
<dbReference type="SMART" id="SM00490">
    <property type="entry name" value="HELICc"/>
    <property type="match status" value="1"/>
</dbReference>
<dbReference type="InterPro" id="IPR027417">
    <property type="entry name" value="P-loop_NTPase"/>
</dbReference>
<keyword evidence="2" id="KW-0067">ATP-binding</keyword>
<reference evidence="6 7" key="1">
    <citation type="journal article" date="2015" name="Genome Announc.">
        <title>Expanding the biotechnology potential of lactobacilli through comparative genomics of 213 strains and associated genera.</title>
        <authorList>
            <person name="Sun Z."/>
            <person name="Harris H.M."/>
            <person name="McCann A."/>
            <person name="Guo C."/>
            <person name="Argimon S."/>
            <person name="Zhang W."/>
            <person name="Yang X."/>
            <person name="Jeffery I.B."/>
            <person name="Cooney J.C."/>
            <person name="Kagawa T.F."/>
            <person name="Liu W."/>
            <person name="Song Y."/>
            <person name="Salvetti E."/>
            <person name="Wrobel A."/>
            <person name="Rasinkangas P."/>
            <person name="Parkhill J."/>
            <person name="Rea M.C."/>
            <person name="O'Sullivan O."/>
            <person name="Ritari J."/>
            <person name="Douillard F.P."/>
            <person name="Paul Ross R."/>
            <person name="Yang R."/>
            <person name="Briner A.E."/>
            <person name="Felis G.E."/>
            <person name="de Vos W.M."/>
            <person name="Barrangou R."/>
            <person name="Klaenhammer T.R."/>
            <person name="Caufield P.W."/>
            <person name="Cui Y."/>
            <person name="Zhang H."/>
            <person name="O'Toole P.W."/>
        </authorList>
    </citation>
    <scope>NUCLEOTIDE SEQUENCE [LARGE SCALE GENOMIC DNA]</scope>
    <source>
        <strain evidence="6 7">DSM 15638</strain>
    </source>
</reference>
<keyword evidence="3" id="KW-0238">DNA-binding</keyword>
<evidence type="ECO:0000313" key="7">
    <source>
        <dbReference type="Proteomes" id="UP000051450"/>
    </source>
</evidence>
<accession>A0A0R1HMU4</accession>
<dbReference type="Gene3D" id="3.40.50.300">
    <property type="entry name" value="P-loop containing nucleotide triphosphate hydrolases"/>
    <property type="match status" value="2"/>
</dbReference>
<dbReference type="AlphaFoldDB" id="A0A0R1HMU4"/>
<keyword evidence="6" id="KW-0378">Hydrolase</keyword>
<name>A0A0R1HMU4_9LACO</name>
<dbReference type="PANTHER" id="PTHR30580">
    <property type="entry name" value="PRIMOSOMAL PROTEIN N"/>
    <property type="match status" value="1"/>
</dbReference>
<evidence type="ECO:0000259" key="4">
    <source>
        <dbReference type="PROSITE" id="PS51192"/>
    </source>
</evidence>
<keyword evidence="7" id="KW-1185">Reference proteome</keyword>
<dbReference type="GO" id="GO:0043138">
    <property type="term" value="F:3'-5' DNA helicase activity"/>
    <property type="evidence" value="ECO:0007669"/>
    <property type="project" value="TreeGrafter"/>
</dbReference>
<dbReference type="Pfam" id="PF04851">
    <property type="entry name" value="ResIII"/>
    <property type="match status" value="1"/>
</dbReference>
<dbReference type="PROSITE" id="PS51194">
    <property type="entry name" value="HELICASE_CTER"/>
    <property type="match status" value="1"/>
</dbReference>
<sequence length="444" mass="50617">MRMPLSNLYGRLVTNLEIDETIKLDGLTAYSGIMTKGKQLICRRCSSRLEFSKNHLQGKRYYCTQCIILGRISSATTLYTIPEPNLFTTWKKSPLTWDGQLTNQQEACANEVRQIFAKPAARHLLWAVTGAGKTEMLFKGIEAALMDNKRVCLASPRVDVCIELFPRLQAAFNEIDICLLHGKSTNPYKYTQLVVCTTHQLLRFQEAFDVMIVDEVDAFPYAQNKLLLQATTQATKKGGSSLYLTATPSEELLREVRLNRLTVSYLPVRFHGHKLPEIKVVFEKSWEKKIKKGHLPKKLVLRINHWLKRDDPFLVFVPKIWLLQPVMQAFKKKFPNLKGETVYSEDPDRLEKVKAIRSGEMRYLITTTILERGVTLANLDVFVLGADDKTFSTAALVQIAGRVGRNVNRPYGDVIFLCSNYTVTLKKAAGQIKTMNRKARRLKE</sequence>
<dbReference type="PROSITE" id="PS51192">
    <property type="entry name" value="HELICASE_ATP_BIND_1"/>
    <property type="match status" value="1"/>
</dbReference>
<dbReference type="STRING" id="1423719.FC66_GL001222"/>
<dbReference type="GO" id="GO:0006310">
    <property type="term" value="P:DNA recombination"/>
    <property type="evidence" value="ECO:0007669"/>
    <property type="project" value="TreeGrafter"/>
</dbReference>
<evidence type="ECO:0000256" key="2">
    <source>
        <dbReference type="ARBA" id="ARBA00022840"/>
    </source>
</evidence>
<keyword evidence="6" id="KW-0347">Helicase</keyword>